<sequence>MDYSSTGRRILDGIRYMTLATASANGRPWATPVWFAHHGYEELWWVSRPGSRHSLNLAVRPQAGIAVFDSTVPISTGQGVYVEAVAGEAPGEDLARGLAVYSRCSEAEGGRAWGPDDVTGAAHLRLYRAQVVEAFVLSPEDERVPVDLAAE</sequence>
<evidence type="ECO:0000259" key="1">
    <source>
        <dbReference type="Pfam" id="PF01243"/>
    </source>
</evidence>
<protein>
    <submittedName>
        <fullName evidence="2">Pyridoxamine 5'-phosphate oxidase</fullName>
    </submittedName>
</protein>
<accession>A0A2T0URN6</accession>
<keyword evidence="3" id="KW-1185">Reference proteome</keyword>
<comment type="caution">
    <text evidence="2">The sequence shown here is derived from an EMBL/GenBank/DDBJ whole genome shotgun (WGS) entry which is preliminary data.</text>
</comment>
<dbReference type="AlphaFoldDB" id="A0A2T0URN6"/>
<dbReference type="InterPro" id="IPR012349">
    <property type="entry name" value="Split_barrel_FMN-bd"/>
</dbReference>
<dbReference type="SUPFAM" id="SSF50475">
    <property type="entry name" value="FMN-binding split barrel"/>
    <property type="match status" value="1"/>
</dbReference>
<reference evidence="2 3" key="1">
    <citation type="submission" date="2018-03" db="EMBL/GenBank/DDBJ databases">
        <title>Genomic Encyclopedia of Type Strains, Phase III (KMG-III): the genomes of soil and plant-associated and newly described type strains.</title>
        <authorList>
            <person name="Whitman W."/>
        </authorList>
    </citation>
    <scope>NUCLEOTIDE SEQUENCE [LARGE SCALE GENOMIC DNA]</scope>
    <source>
        <strain evidence="2 3">CGMCC 4.7067</strain>
    </source>
</reference>
<dbReference type="InterPro" id="IPR011576">
    <property type="entry name" value="Pyridox_Oxase_N"/>
</dbReference>
<dbReference type="Gene3D" id="2.30.110.10">
    <property type="entry name" value="Electron Transport, Fmn-binding Protein, Chain A"/>
    <property type="match status" value="1"/>
</dbReference>
<evidence type="ECO:0000313" key="2">
    <source>
        <dbReference type="EMBL" id="PRY60574.1"/>
    </source>
</evidence>
<proteinExistence type="predicted"/>
<dbReference type="Pfam" id="PF01243">
    <property type="entry name" value="PNPOx_N"/>
    <property type="match status" value="1"/>
</dbReference>
<dbReference type="RefSeq" id="WP_106362784.1">
    <property type="nucleotide sequence ID" value="NZ_PVTJ01000002.1"/>
</dbReference>
<dbReference type="EMBL" id="PVTJ01000002">
    <property type="protein sequence ID" value="PRY60574.1"/>
    <property type="molecule type" value="Genomic_DNA"/>
</dbReference>
<gene>
    <name evidence="2" type="ORF">B0I28_102179</name>
</gene>
<name>A0A2T0URN6_9ACTN</name>
<organism evidence="2 3">
    <name type="scientific">Glycomyces artemisiae</name>
    <dbReference type="NCBI Taxonomy" id="1076443"/>
    <lineage>
        <taxon>Bacteria</taxon>
        <taxon>Bacillati</taxon>
        <taxon>Actinomycetota</taxon>
        <taxon>Actinomycetes</taxon>
        <taxon>Glycomycetales</taxon>
        <taxon>Glycomycetaceae</taxon>
        <taxon>Glycomyces</taxon>
    </lineage>
</organism>
<dbReference type="Proteomes" id="UP000238176">
    <property type="component" value="Unassembled WGS sequence"/>
</dbReference>
<evidence type="ECO:0000313" key="3">
    <source>
        <dbReference type="Proteomes" id="UP000238176"/>
    </source>
</evidence>
<dbReference type="OrthoDB" id="9788889at2"/>
<feature type="domain" description="Pyridoxamine 5'-phosphate oxidase N-terminal" evidence="1">
    <location>
        <begin position="9"/>
        <end position="93"/>
    </location>
</feature>